<dbReference type="InterPro" id="IPR000531">
    <property type="entry name" value="Beta-barrel_TonB"/>
</dbReference>
<keyword evidence="3 10" id="KW-1134">Transmembrane beta strand</keyword>
<evidence type="ECO:0000313" key="16">
    <source>
        <dbReference type="Proteomes" id="UP001138757"/>
    </source>
</evidence>
<keyword evidence="7 10" id="KW-0472">Membrane</keyword>
<dbReference type="GO" id="GO:0015344">
    <property type="term" value="F:siderophore uptake transmembrane transporter activity"/>
    <property type="evidence" value="ECO:0007669"/>
    <property type="project" value="TreeGrafter"/>
</dbReference>
<dbReference type="GO" id="GO:0044718">
    <property type="term" value="P:siderophore transmembrane transport"/>
    <property type="evidence" value="ECO:0007669"/>
    <property type="project" value="TreeGrafter"/>
</dbReference>
<evidence type="ECO:0000259" key="13">
    <source>
        <dbReference type="Pfam" id="PF00593"/>
    </source>
</evidence>
<comment type="subcellular location">
    <subcellularLocation>
        <location evidence="1 10">Cell outer membrane</location>
        <topology evidence="1 10">Multi-pass membrane protein</topology>
    </subcellularLocation>
</comment>
<dbReference type="PROSITE" id="PS52016">
    <property type="entry name" value="TONB_DEPENDENT_REC_3"/>
    <property type="match status" value="1"/>
</dbReference>
<dbReference type="InterPro" id="IPR037066">
    <property type="entry name" value="Plug_dom_sf"/>
</dbReference>
<dbReference type="InterPro" id="IPR012910">
    <property type="entry name" value="Plug_dom"/>
</dbReference>
<keyword evidence="9 10" id="KW-0998">Cell outer membrane</keyword>
<name>A0A9X1IT03_9SPHN</name>
<proteinExistence type="inferred from homology"/>
<dbReference type="Pfam" id="PF07715">
    <property type="entry name" value="Plug"/>
    <property type="match status" value="1"/>
</dbReference>
<keyword evidence="6 11" id="KW-0798">TonB box</keyword>
<evidence type="ECO:0000256" key="12">
    <source>
        <dbReference type="SAM" id="MobiDB-lite"/>
    </source>
</evidence>
<feature type="compositionally biased region" description="Polar residues" evidence="12">
    <location>
        <begin position="44"/>
        <end position="57"/>
    </location>
</feature>
<keyword evidence="16" id="KW-1185">Reference proteome</keyword>
<evidence type="ECO:0000256" key="11">
    <source>
        <dbReference type="RuleBase" id="RU003357"/>
    </source>
</evidence>
<dbReference type="AlphaFoldDB" id="A0A9X1IT03"/>
<evidence type="ECO:0000256" key="5">
    <source>
        <dbReference type="ARBA" id="ARBA00022729"/>
    </source>
</evidence>
<evidence type="ECO:0000256" key="2">
    <source>
        <dbReference type="ARBA" id="ARBA00022448"/>
    </source>
</evidence>
<dbReference type="CDD" id="cd01347">
    <property type="entry name" value="ligand_gated_channel"/>
    <property type="match status" value="1"/>
</dbReference>
<dbReference type="PANTHER" id="PTHR30069:SF29">
    <property type="entry name" value="HEMOGLOBIN AND HEMOGLOBIN-HAPTOGLOBIN-BINDING PROTEIN 1-RELATED"/>
    <property type="match status" value="1"/>
</dbReference>
<keyword evidence="2 10" id="KW-0813">Transport</keyword>
<protein>
    <submittedName>
        <fullName evidence="15">TonB-dependent receptor</fullName>
    </submittedName>
</protein>
<sequence length="708" mass="76805">MTSTSSKTVFPGRGWKPAHRRTGLAATLACASALVAPLDPSIAVPTTSGTPDTQAPSDQDGDTPQLLDLSLDQLMNIEVTSVSKRPESLGGAAAAVYVITQEDIRRSGMSSVPELLRMVPGLQVARFSAHDWAIGARGYDVAFPGKMLVLVDGRSVYTPVLSAVLWDLHELPLQDIERIEVIRGPGATIWGANAVDGVINIITRNARDTPGLVASASGGTSDDGTVAVSYGGKLSDSAFYRVYGKILNRAALRTSTGGDAGDSWRQTRGGVRLDWTPSAADTLSMNAEYYDERANSLALFPNLTGPIVATPQVQINRGGHLLANWNHRFSPASDLTAQGYYDKVHTQFINADVRFDTYDVELRHHVVLGMRHDLVWGGGYRRITYDSRATQVISVSPPSGGETVYNLFTQDDFALTGRLHLIAGLKLEHNSYTGWENEPTLRLRWSIAPDHTVWAAVSKAVRTPSFGDEFARANLAVTPASPTAPPALIAVFGNPGAVDAERLTSWQVGYRGAIEDNLAIDASGFYNRYTKAQSVTTGTPFLESSPPPTHLVVPLVYRNQAAGELYGMELAIRWQILRTWQLFGAYSLNLGDIRPVDPSAALLVGRGPHHGFQIRSQLDLPGRTEFDAAIYYASEYQVGDFDLANSASTAIPAYVRLDLRFGWWASDHLSFSLSGENLLQSRHPESSPTLSVQTEVPRTVNLTATARF</sequence>
<evidence type="ECO:0000256" key="3">
    <source>
        <dbReference type="ARBA" id="ARBA00022452"/>
    </source>
</evidence>
<dbReference type="Gene3D" id="2.40.170.20">
    <property type="entry name" value="TonB-dependent receptor, beta-barrel domain"/>
    <property type="match status" value="1"/>
</dbReference>
<evidence type="ECO:0000256" key="9">
    <source>
        <dbReference type="ARBA" id="ARBA00023237"/>
    </source>
</evidence>
<keyword evidence="5" id="KW-0732">Signal</keyword>
<dbReference type="Pfam" id="PF00593">
    <property type="entry name" value="TonB_dep_Rec_b-barrel"/>
    <property type="match status" value="1"/>
</dbReference>
<dbReference type="EMBL" id="JAHGAW010000014">
    <property type="protein sequence ID" value="MBT2189073.1"/>
    <property type="molecule type" value="Genomic_DNA"/>
</dbReference>
<organism evidence="15 16">
    <name type="scientific">Sphingobium nicotianae</name>
    <dbReference type="NCBI Taxonomy" id="2782607"/>
    <lineage>
        <taxon>Bacteria</taxon>
        <taxon>Pseudomonadati</taxon>
        <taxon>Pseudomonadota</taxon>
        <taxon>Alphaproteobacteria</taxon>
        <taxon>Sphingomonadales</taxon>
        <taxon>Sphingomonadaceae</taxon>
        <taxon>Sphingobium</taxon>
    </lineage>
</organism>
<evidence type="ECO:0000256" key="10">
    <source>
        <dbReference type="PROSITE-ProRule" id="PRU01360"/>
    </source>
</evidence>
<gene>
    <name evidence="15" type="ORF">KK488_19165</name>
</gene>
<keyword evidence="4 10" id="KW-0812">Transmembrane</keyword>
<reference evidence="15" key="1">
    <citation type="submission" date="2021-05" db="EMBL/GenBank/DDBJ databases">
        <title>Genome of Sphingobium sp. strain.</title>
        <authorList>
            <person name="Fan R."/>
        </authorList>
    </citation>
    <scope>NUCLEOTIDE SEQUENCE</scope>
    <source>
        <strain evidence="15">H33</strain>
    </source>
</reference>
<evidence type="ECO:0000256" key="1">
    <source>
        <dbReference type="ARBA" id="ARBA00004571"/>
    </source>
</evidence>
<evidence type="ECO:0000256" key="4">
    <source>
        <dbReference type="ARBA" id="ARBA00022692"/>
    </source>
</evidence>
<dbReference type="RefSeq" id="WP_214625326.1">
    <property type="nucleotide sequence ID" value="NZ_JAHGAW010000014.1"/>
</dbReference>
<dbReference type="InterPro" id="IPR039426">
    <property type="entry name" value="TonB-dep_rcpt-like"/>
</dbReference>
<evidence type="ECO:0000313" key="15">
    <source>
        <dbReference type="EMBL" id="MBT2189073.1"/>
    </source>
</evidence>
<evidence type="ECO:0000256" key="6">
    <source>
        <dbReference type="ARBA" id="ARBA00023077"/>
    </source>
</evidence>
<dbReference type="Proteomes" id="UP001138757">
    <property type="component" value="Unassembled WGS sequence"/>
</dbReference>
<dbReference type="PANTHER" id="PTHR30069">
    <property type="entry name" value="TONB-DEPENDENT OUTER MEMBRANE RECEPTOR"/>
    <property type="match status" value="1"/>
</dbReference>
<evidence type="ECO:0000256" key="8">
    <source>
        <dbReference type="ARBA" id="ARBA00023170"/>
    </source>
</evidence>
<feature type="region of interest" description="Disordered" evidence="12">
    <location>
        <begin position="42"/>
        <end position="64"/>
    </location>
</feature>
<keyword evidence="8 15" id="KW-0675">Receptor</keyword>
<comment type="similarity">
    <text evidence="10 11">Belongs to the TonB-dependent receptor family.</text>
</comment>
<dbReference type="InterPro" id="IPR036942">
    <property type="entry name" value="Beta-barrel_TonB_sf"/>
</dbReference>
<dbReference type="Gene3D" id="2.170.130.10">
    <property type="entry name" value="TonB-dependent receptor, plug domain"/>
    <property type="match status" value="1"/>
</dbReference>
<accession>A0A9X1IT03</accession>
<feature type="domain" description="TonB-dependent receptor-like beta-barrel" evidence="13">
    <location>
        <begin position="229"/>
        <end position="678"/>
    </location>
</feature>
<evidence type="ECO:0000256" key="7">
    <source>
        <dbReference type="ARBA" id="ARBA00023136"/>
    </source>
</evidence>
<dbReference type="SUPFAM" id="SSF56935">
    <property type="entry name" value="Porins"/>
    <property type="match status" value="1"/>
</dbReference>
<dbReference type="GO" id="GO:0009279">
    <property type="term" value="C:cell outer membrane"/>
    <property type="evidence" value="ECO:0007669"/>
    <property type="project" value="UniProtKB-SubCell"/>
</dbReference>
<comment type="caution">
    <text evidence="15">The sequence shown here is derived from an EMBL/GenBank/DDBJ whole genome shotgun (WGS) entry which is preliminary data.</text>
</comment>
<evidence type="ECO:0000259" key="14">
    <source>
        <dbReference type="Pfam" id="PF07715"/>
    </source>
</evidence>
<feature type="domain" description="TonB-dependent receptor plug" evidence="14">
    <location>
        <begin position="92"/>
        <end position="198"/>
    </location>
</feature>